<dbReference type="GO" id="GO:0016705">
    <property type="term" value="F:oxidoreductase activity, acting on paired donors, with incorporation or reduction of molecular oxygen"/>
    <property type="evidence" value="ECO:0007669"/>
    <property type="project" value="InterPro"/>
</dbReference>
<dbReference type="CDD" id="cd11033">
    <property type="entry name" value="CYP142-like"/>
    <property type="match status" value="1"/>
</dbReference>
<reference evidence="4 5" key="1">
    <citation type="submission" date="2020-10" db="EMBL/GenBank/DDBJ databases">
        <title>Connecting structure to function with the recovery of over 1000 high-quality activated sludge metagenome-assembled genomes encoding full-length rRNA genes using long-read sequencing.</title>
        <authorList>
            <person name="Singleton C.M."/>
            <person name="Petriglieri F."/>
            <person name="Kristensen J.M."/>
            <person name="Kirkegaard R.H."/>
            <person name="Michaelsen T.Y."/>
            <person name="Andersen M.H."/>
            <person name="Karst S.M."/>
            <person name="Dueholm M.S."/>
            <person name="Nielsen P.H."/>
            <person name="Albertsen M."/>
        </authorList>
    </citation>
    <scope>NUCLEOTIDE SEQUENCE [LARGE SCALE GENOMIC DNA]</scope>
    <source>
        <strain evidence="4">AalE_18-Q3-R2-46_BAT3C.188</strain>
    </source>
</reference>
<comment type="caution">
    <text evidence="4">The sequence shown here is derived from an EMBL/GenBank/DDBJ whole genome shotgun (WGS) entry which is preliminary data.</text>
</comment>
<dbReference type="GO" id="GO:0005506">
    <property type="term" value="F:iron ion binding"/>
    <property type="evidence" value="ECO:0007669"/>
    <property type="project" value="InterPro"/>
</dbReference>
<dbReference type="GO" id="GO:0020037">
    <property type="term" value="F:heme binding"/>
    <property type="evidence" value="ECO:0007669"/>
    <property type="project" value="InterPro"/>
</dbReference>
<feature type="region of interest" description="Disordered" evidence="3">
    <location>
        <begin position="1"/>
        <end position="38"/>
    </location>
</feature>
<feature type="compositionally biased region" description="Low complexity" evidence="3">
    <location>
        <begin position="14"/>
        <end position="24"/>
    </location>
</feature>
<dbReference type="SUPFAM" id="SSF48264">
    <property type="entry name" value="Cytochrome P450"/>
    <property type="match status" value="1"/>
</dbReference>
<dbReference type="Pfam" id="PF00067">
    <property type="entry name" value="p450"/>
    <property type="match status" value="1"/>
</dbReference>
<dbReference type="InterPro" id="IPR001128">
    <property type="entry name" value="Cyt_P450"/>
</dbReference>
<sequence length="497" mass="54536">MPATTRCSRRRSNSRPSSSASSPTDPGPPQVSTVDRSAARARVDAAYARLTEVERGWTRVVHDPATYTRDVPYAALAGLRDRHGVVPVAEPALPGWPEGTGYWLVLRHADVDRVLKDPATFSSSLGGTQMRDPRTEDDLAYVRRMMLNMDPPEHSRLRRLLAKSFTPKAIGALEAQIQGHVTGILDQALDSTPTSRQGACDFAKDVSADLPLLTLADVMGVPAPDRWLMFDWANRVIGWQDPDYRVSAAFDPSGATELGRAAYALRPSPGADGLMPDPRTREGMPDLYAYAHALGTLRREQPGEDVMSILMSQRDDAGGSVSVAEFENLFWLFAVAGNETTRNGMPGGLLGLLGSPQAQEALRARPDGIPNAVEEMLRWWTPVMTFRRTATCEVELSGVTLQRGDKVVVSFAAANRDPEVFADPDVFDIERANARRHLAFGAGPHVCLGAFLARSMMTTMFTQLLGRTTWLEAAGEPVWLQSNFQRGVKRLPITWRM</sequence>
<evidence type="ECO:0000256" key="2">
    <source>
        <dbReference type="RuleBase" id="RU000461"/>
    </source>
</evidence>
<keyword evidence="2" id="KW-0349">Heme</keyword>
<dbReference type="PANTHER" id="PTHR46696">
    <property type="entry name" value="P450, PUTATIVE (EUROFUNG)-RELATED"/>
    <property type="match status" value="1"/>
</dbReference>
<evidence type="ECO:0000313" key="4">
    <source>
        <dbReference type="EMBL" id="MBK6299738.1"/>
    </source>
</evidence>
<dbReference type="EMBL" id="JADIXZ010000001">
    <property type="protein sequence ID" value="MBK6299738.1"/>
    <property type="molecule type" value="Genomic_DNA"/>
</dbReference>
<protein>
    <submittedName>
        <fullName evidence="4">Cytochrome P450</fullName>
    </submittedName>
</protein>
<keyword evidence="2" id="KW-0560">Oxidoreductase</keyword>
<keyword evidence="2" id="KW-0503">Monooxygenase</keyword>
<dbReference type="InterPro" id="IPR036396">
    <property type="entry name" value="Cyt_P450_sf"/>
</dbReference>
<keyword evidence="2" id="KW-0479">Metal-binding</keyword>
<dbReference type="PANTHER" id="PTHR46696:SF6">
    <property type="entry name" value="P450, PUTATIVE (EUROFUNG)-RELATED"/>
    <property type="match status" value="1"/>
</dbReference>
<comment type="similarity">
    <text evidence="1 2">Belongs to the cytochrome P450 family.</text>
</comment>
<dbReference type="InterPro" id="IPR017972">
    <property type="entry name" value="Cyt_P450_CS"/>
</dbReference>
<dbReference type="Gene3D" id="1.10.630.10">
    <property type="entry name" value="Cytochrome P450"/>
    <property type="match status" value="1"/>
</dbReference>
<evidence type="ECO:0000256" key="1">
    <source>
        <dbReference type="ARBA" id="ARBA00010617"/>
    </source>
</evidence>
<dbReference type="Proteomes" id="UP000718281">
    <property type="component" value="Unassembled WGS sequence"/>
</dbReference>
<dbReference type="AlphaFoldDB" id="A0A934X3M6"/>
<keyword evidence="2" id="KW-0408">Iron</keyword>
<name>A0A934X3M6_9MICO</name>
<gene>
    <name evidence="4" type="ORF">IPF40_01345</name>
</gene>
<evidence type="ECO:0000256" key="3">
    <source>
        <dbReference type="SAM" id="MobiDB-lite"/>
    </source>
</evidence>
<dbReference type="PRINTS" id="PR00359">
    <property type="entry name" value="BP450"/>
</dbReference>
<evidence type="ECO:0000313" key="5">
    <source>
        <dbReference type="Proteomes" id="UP000718281"/>
    </source>
</evidence>
<organism evidence="4 5">
    <name type="scientific">Candidatus Phosphoribacter hodrii</name>
    <dbReference type="NCBI Taxonomy" id="2953743"/>
    <lineage>
        <taxon>Bacteria</taxon>
        <taxon>Bacillati</taxon>
        <taxon>Actinomycetota</taxon>
        <taxon>Actinomycetes</taxon>
        <taxon>Micrococcales</taxon>
        <taxon>Dermatophilaceae</taxon>
        <taxon>Candidatus Phosphoribacter</taxon>
    </lineage>
</organism>
<dbReference type="PROSITE" id="PS00086">
    <property type="entry name" value="CYTOCHROME_P450"/>
    <property type="match status" value="1"/>
</dbReference>
<dbReference type="GO" id="GO:0004497">
    <property type="term" value="F:monooxygenase activity"/>
    <property type="evidence" value="ECO:0007669"/>
    <property type="project" value="UniProtKB-KW"/>
</dbReference>
<proteinExistence type="inferred from homology"/>
<accession>A0A934X3M6</accession>
<dbReference type="InterPro" id="IPR002397">
    <property type="entry name" value="Cyt_P450_B"/>
</dbReference>